<proteinExistence type="predicted"/>
<organism evidence="1 2">
    <name type="scientific">Suhomyces tanzawaensis NRRL Y-17324</name>
    <dbReference type="NCBI Taxonomy" id="984487"/>
    <lineage>
        <taxon>Eukaryota</taxon>
        <taxon>Fungi</taxon>
        <taxon>Dikarya</taxon>
        <taxon>Ascomycota</taxon>
        <taxon>Saccharomycotina</taxon>
        <taxon>Pichiomycetes</taxon>
        <taxon>Debaryomycetaceae</taxon>
        <taxon>Suhomyces</taxon>
    </lineage>
</organism>
<dbReference type="AlphaFoldDB" id="A0A1E4SF69"/>
<name>A0A1E4SF69_9ASCO</name>
<keyword evidence="2" id="KW-1185">Reference proteome</keyword>
<evidence type="ECO:0000313" key="1">
    <source>
        <dbReference type="EMBL" id="ODV78126.1"/>
    </source>
</evidence>
<dbReference type="RefSeq" id="XP_020063248.1">
    <property type="nucleotide sequence ID" value="XM_020207978.1"/>
</dbReference>
<dbReference type="EMBL" id="KV453914">
    <property type="protein sequence ID" value="ODV78126.1"/>
    <property type="molecule type" value="Genomic_DNA"/>
</dbReference>
<gene>
    <name evidence="1" type="ORF">CANTADRAFT_27052</name>
</gene>
<evidence type="ECO:0000313" key="2">
    <source>
        <dbReference type="Proteomes" id="UP000094285"/>
    </source>
</evidence>
<dbReference type="Proteomes" id="UP000094285">
    <property type="component" value="Unassembled WGS sequence"/>
</dbReference>
<dbReference type="GeneID" id="30982115"/>
<accession>A0A1E4SF69</accession>
<protein>
    <submittedName>
        <fullName evidence="1">Uncharacterized protein</fullName>
    </submittedName>
</protein>
<sequence length="86" mass="9619">MNDTSTISYPKQLLLQIRQGVNLTSDPQPERLLHWTSRSSNPILLQITSKALLSPTNNLCFSLNLSNSSSSLSYFFLYSLDSLSPL</sequence>
<reference evidence="2" key="1">
    <citation type="submission" date="2016-05" db="EMBL/GenBank/DDBJ databases">
        <title>Comparative genomics of biotechnologically important yeasts.</title>
        <authorList>
            <consortium name="DOE Joint Genome Institute"/>
            <person name="Riley R."/>
            <person name="Haridas S."/>
            <person name="Wolfe K.H."/>
            <person name="Lopes M.R."/>
            <person name="Hittinger C.T."/>
            <person name="Goker M."/>
            <person name="Salamov A."/>
            <person name="Wisecaver J."/>
            <person name="Long T.M."/>
            <person name="Aerts A.L."/>
            <person name="Barry K."/>
            <person name="Choi C."/>
            <person name="Clum A."/>
            <person name="Coughlan A.Y."/>
            <person name="Deshpande S."/>
            <person name="Douglass A.P."/>
            <person name="Hanson S.J."/>
            <person name="Klenk H.-P."/>
            <person name="Labutti K."/>
            <person name="Lapidus A."/>
            <person name="Lindquist E."/>
            <person name="Lipzen A."/>
            <person name="Meier-Kolthoff J.P."/>
            <person name="Ohm R.A."/>
            <person name="Otillar R.P."/>
            <person name="Pangilinan J."/>
            <person name="Peng Y."/>
            <person name="Rokas A."/>
            <person name="Rosa C.A."/>
            <person name="Scheuner C."/>
            <person name="Sibirny A.A."/>
            <person name="Slot J.C."/>
            <person name="Stielow J.B."/>
            <person name="Sun H."/>
            <person name="Kurtzman C.P."/>
            <person name="Blackwell M."/>
            <person name="Grigoriev I.V."/>
            <person name="Jeffries T.W."/>
        </authorList>
    </citation>
    <scope>NUCLEOTIDE SEQUENCE [LARGE SCALE GENOMIC DNA]</scope>
    <source>
        <strain evidence="2">NRRL Y-17324</strain>
    </source>
</reference>